<dbReference type="InterPro" id="IPR056404">
    <property type="entry name" value="HTH_RNase_II"/>
</dbReference>
<dbReference type="Proteomes" id="UP001304461">
    <property type="component" value="Unassembled WGS sequence"/>
</dbReference>
<name>A0ABU5RS53_9CYAN</name>
<dbReference type="SMART" id="SM00955">
    <property type="entry name" value="RNB"/>
    <property type="match status" value="1"/>
</dbReference>
<dbReference type="PANTHER" id="PTHR23355:SF42">
    <property type="entry name" value="RIBONUCLEASE II, CHLOROPLASTIC_MITOCHONDRIAL"/>
    <property type="match status" value="1"/>
</dbReference>
<protein>
    <submittedName>
        <fullName evidence="2">RNB domain-containing ribonuclease</fullName>
    </submittedName>
</protein>
<dbReference type="RefSeq" id="WP_323304658.1">
    <property type="nucleotide sequence ID" value="NZ_JAYGHX010000002.1"/>
</dbReference>
<keyword evidence="3" id="KW-1185">Reference proteome</keyword>
<dbReference type="InterPro" id="IPR012340">
    <property type="entry name" value="NA-bd_OB-fold"/>
</dbReference>
<dbReference type="Pfam" id="PF00773">
    <property type="entry name" value="RNB"/>
    <property type="match status" value="1"/>
</dbReference>
<reference evidence="2 3" key="1">
    <citation type="submission" date="2023-12" db="EMBL/GenBank/DDBJ databases">
        <title>Baltic Sea Cyanobacteria.</title>
        <authorList>
            <person name="Delbaje E."/>
            <person name="Fewer D.P."/>
            <person name="Shishido T.K."/>
        </authorList>
    </citation>
    <scope>NUCLEOTIDE SEQUENCE [LARGE SCALE GENOMIC DNA]</scope>
    <source>
        <strain evidence="2 3">UHCC 0139</strain>
    </source>
</reference>
<dbReference type="SUPFAM" id="SSF50249">
    <property type="entry name" value="Nucleic acid-binding proteins"/>
    <property type="match status" value="1"/>
</dbReference>
<dbReference type="InterPro" id="IPR001900">
    <property type="entry name" value="RNase_II/R"/>
</dbReference>
<feature type="domain" description="RNB" evidence="1">
    <location>
        <begin position="282"/>
        <end position="572"/>
    </location>
</feature>
<evidence type="ECO:0000259" key="1">
    <source>
        <dbReference type="SMART" id="SM00955"/>
    </source>
</evidence>
<dbReference type="InterPro" id="IPR022966">
    <property type="entry name" value="RNase_II/R_CS"/>
</dbReference>
<proteinExistence type="predicted"/>
<gene>
    <name evidence="2" type="ORF">VB738_04745</name>
</gene>
<dbReference type="Pfam" id="PF23161">
    <property type="entry name" value="HTH_RNase_II"/>
    <property type="match status" value="1"/>
</dbReference>
<accession>A0ABU5RS53</accession>
<dbReference type="PANTHER" id="PTHR23355">
    <property type="entry name" value="RIBONUCLEASE"/>
    <property type="match status" value="1"/>
</dbReference>
<evidence type="ECO:0000313" key="2">
    <source>
        <dbReference type="EMBL" id="MEA5390567.1"/>
    </source>
</evidence>
<dbReference type="PROSITE" id="PS01175">
    <property type="entry name" value="RIBONUCLEASE_II"/>
    <property type="match status" value="1"/>
</dbReference>
<comment type="caution">
    <text evidence="2">The sequence shown here is derived from an EMBL/GenBank/DDBJ whole genome shotgun (WGS) entry which is preliminary data.</text>
</comment>
<dbReference type="InterPro" id="IPR050180">
    <property type="entry name" value="RNR_Ribonuclease"/>
</dbReference>
<organism evidence="2 3">
    <name type="scientific">Cyanobium gracile UHCC 0139</name>
    <dbReference type="NCBI Taxonomy" id="3110308"/>
    <lineage>
        <taxon>Bacteria</taxon>
        <taxon>Bacillati</taxon>
        <taxon>Cyanobacteriota</taxon>
        <taxon>Cyanophyceae</taxon>
        <taxon>Synechococcales</taxon>
        <taxon>Prochlorococcaceae</taxon>
        <taxon>Cyanobium</taxon>
    </lineage>
</organism>
<sequence length="679" mass="75880">MPSASRRFTAGDLVGLHDDSRSLLAVVVAEKGTRLDLKVGFEAKALQRGVRQLDLLAALPGDQSPPTRLTQPPWGLSAETLQQAAPSPRELGAAWLLLLDNPASLDLGDFVDLIGDGSDPVQRAACWLWLQGPQTLFRWRQQQVEPRPLVDVRRLRRDARRQQLAEQRRRQWQDALRQRRPIDPQQLNAEQRQHLARLREWASGDTSRPLPDDLHRALQAAHCPMEASPIRHLLVDLGQWERHHLPSLENTTWQAGFSAELEAEALRLVALAATELPGDDRRCDLTGLHTVTIDDADTRDIDDGLSLEHRADGRPRLWIHIADPGRLVTPDSPLDTEARRRASSLYLARGPLPMFPEVLSTGPMSLRMGQRSAALSLWVELAEDGAVTGYGLEPSWVQPAYRLSYADADELIELAPPQERYLNEIHVLMEQRRRWRLARGALDLDQPEGRIRCDDQGAQLEITEPSPSRTLVAEAMILAGAVIASHGQEQGLALPYRSQLAAELPGEAELAILPPGPVRHAAIKRCLSRGLLGTTAAPHFSLGLPCYVQATSPIRRYNDLLVQRQLLAHQQGQPVLEEAELGALLSELEGAIRQGLQIAREDQRHWQQVWFEAQEQHQWPALFLRWLRPQDRLGLVHLPDLAMDLAAECHGDPVPGDALLVRLQQVDSLRDLLRFTATG</sequence>
<dbReference type="EMBL" id="JAYGHX010000002">
    <property type="protein sequence ID" value="MEA5390567.1"/>
    <property type="molecule type" value="Genomic_DNA"/>
</dbReference>
<evidence type="ECO:0000313" key="3">
    <source>
        <dbReference type="Proteomes" id="UP001304461"/>
    </source>
</evidence>